<dbReference type="Pfam" id="PF21089">
    <property type="entry name" value="PKS_DH_N"/>
    <property type="match status" value="1"/>
</dbReference>
<organism evidence="10 11">
    <name type="scientific">Tolypocladium capitatum</name>
    <dbReference type="NCBI Taxonomy" id="45235"/>
    <lineage>
        <taxon>Eukaryota</taxon>
        <taxon>Fungi</taxon>
        <taxon>Dikarya</taxon>
        <taxon>Ascomycota</taxon>
        <taxon>Pezizomycotina</taxon>
        <taxon>Sordariomycetes</taxon>
        <taxon>Hypocreomycetidae</taxon>
        <taxon>Hypocreales</taxon>
        <taxon>Ophiocordycipitaceae</taxon>
        <taxon>Tolypocladium</taxon>
    </lineage>
</organism>
<dbReference type="InterPro" id="IPR013968">
    <property type="entry name" value="PKS_KR"/>
</dbReference>
<keyword evidence="5" id="KW-0560">Oxidoreductase</keyword>
<feature type="active site" description="Proton donor; for dehydratase activity" evidence="7">
    <location>
        <position position="1171"/>
    </location>
</feature>
<dbReference type="Gene3D" id="3.10.129.110">
    <property type="entry name" value="Polyketide synthase dehydratase"/>
    <property type="match status" value="1"/>
</dbReference>
<comment type="caution">
    <text evidence="10">The sequence shown here is derived from an EMBL/GenBank/DDBJ whole genome shotgun (WGS) entry which is preliminary data.</text>
</comment>
<dbReference type="Pfam" id="PF14765">
    <property type="entry name" value="PS-DH"/>
    <property type="match status" value="1"/>
</dbReference>
<sequence length="2182" mass="236853">MAVAEPIAIIGSGCRFPGGASSPSALWALLKDAKDLASKVPPDRFNIDAFYHPDGKHHGTTNVQESYFLSEDIRRFDALFFNVSAREAESIDPQQRLLLEIVYEAIERAGIRPSKIQGSSTGVFCGVMGDDYSQILGRDTAQLPQYTSTGIARNNIANRISYFFDWHGPSMTIDTACSSSLVAVHLAVQAIREGSCCTAVACGTNLIMSPVFYMSASRLNLLSPTGRSRMWDASADGYARGEGVAAVLLKRLSDAVADGDHVECVIRETHVNQDGRTMGITMPSGAAQAQLIRTAYAKAGLRPDRPEDRCQYFEAHGTGTQAGDPQEASAIAEAFFPVDGEATTNGTGNGGEELLVGSVKTVIGHTEGTAGIAGLLKASLCIQHGLLVPNLHFKTLNPKVAPFCHHLRVPTSVQPWPRLPDGTPRRASVNSFGFGGTNAHVILESYQIADGCGGADCDGSMVVHVPLPFVFSASSEQSLTTLLRSWSRFLSSQRPVDHARLAVSLFSRRDVFGHRLLLRASSVEALKAVIDAELERRQDKSRLPSSAIVRRPRAGPPRVLGIFTGQGAQWPRMGIDLLSASPAIRRWVEELQASLDELPPQYRADFSLMEELSAPEGRSRLSKAAISQPLCTALQIVQVNVLRSAGITMSAVVGHSSGEIAAAYAAGFISAADAIRIAHLRGHFAKLAGTDSQPGAMLATELAAEEARDLCQQPRFRCRIAVAAFNSPRSVTLSGNADAVHEVADLLKSQGKFARLLRVDTAYHSHHMVPCSSAYLASLQYVGIEVRPCPSTKWFSSVIPGHGVGSSDMESLKASYWVDNMLEPVHFTHSVAAAMTSATFDALVELGPHMALKAPVRQTLSDILPGTYEDMPYLGLLSRGEGGLECIAAALGSLWVYAGPNSCNLASYTRLLGIPADSMTSMVKDIPTYPFDHTETHWAESRASKALAYRLGAPRPLLGRQNTDVTDGEWRWTNYLRPEELPWLTGHKIESQTVYPATGYVAMVLEAAMVIAGDQTLRLVEISNLHINQAIPFAEGTQSSAGVEILFKVESFQWIDDQRTRATASFSCHASFSKETFCRCASGTLDITFGEQEKTVLPSRDPLPEGLKAVRVNEFYSFLEQLGYGYDGLFRSITDLGRKGDAASGLMMNASLMEKDGAAGPPMVMHPAMMDTLLQGILAAVGTCHDGRLYTLCVPTRISRIVVNPCFGGRSGIESDRVAFDARLTGYSPGGVEGDAAIFDLDGNCAIQIEGVRISPLVAPTAADDRLLFSETALGPLYPDAALPYVESSPELVRAAELKEQLVVLYMKQIRDGLSGDDAASLNRHRGGIMRWFDHVLGSTREGRHPVCRNDWLNATIDDVVAKLDVSAADVAAVRLVGENMLSFLRGGTTIPEAMWHEGILIRLRKEFISKTALGQMAAVAGQLAFRYPRMRILEVGAGSGSATCAVLDCIGRSYHSYTYTDNSPEFFEDVQELFKDHSDRFQYKVLDIERNPVEQGFEEYSYDLVVAANVFHAAVSLQDTLVRVRTLLKPGGSLLLLEGTNPDVLLGSFIFCGFESWWLTEAGNPSRGPVATADVWDEMLKASGFSGVDTVTPGYDDVLRPFSVLLSQAVDTTTRRLRDPLAHGDGFVSPHGHLYIIGGATPVSLELPRELEAILSQFFKVVVTAPALGSLHIGCPAPMSTALVVEMGGQLMRDMNEPQFESLKQLIDTCHNILWVSCGSEASDPYVGMSKGLLACAGYENPHSRHQHLNIVDIEAIVPSVIAEYLLRMEMADSDNDCSLPSRVWSTESELRVEGGRTWIPRLRNDSLMNMRYMSNRRTVDLPCLQNSKISIKEAGEAFQADCAAAPPVIDPAKIHIRVRYSTSGPQRFEGAGMLYLVVGTCQRTDARILALSGSCESVVTASRDLCWVLPDIIDIADEATYLRSIESSLLAQTLRRWGNPNGSILIYEADDALRLAIYALASDTVRAIFITSRTEQCNPGIPPPIFIHDMASACALRRKLPISDISAIALFDSSSSLGPGGRLSRRLESLFPPGVPRESLRSLRNMPAALSICCTSCNPAAACLDVARRAALEPRMSRLAATPIGVQELGDRQESLNIVDWTDSQRVRTATMPASSMVSLSPTKTYLLVGMTGDLGRSLAEWMVTRGARYLVLTSRNPRVPQWWIDEMTSIGAEVVVMAM</sequence>
<dbReference type="EMBL" id="NRSZ01000157">
    <property type="protein sequence ID" value="PNY29080.1"/>
    <property type="molecule type" value="Genomic_DNA"/>
</dbReference>
<feature type="region of interest" description="N-terminal hotdog fold" evidence="7">
    <location>
        <begin position="955"/>
        <end position="1092"/>
    </location>
</feature>
<dbReference type="FunFam" id="3.40.47.10:FF:000019">
    <property type="entry name" value="Polyketide synthase type I"/>
    <property type="match status" value="1"/>
</dbReference>
<dbReference type="SMART" id="SM00825">
    <property type="entry name" value="PKS_KS"/>
    <property type="match status" value="1"/>
</dbReference>
<evidence type="ECO:0000256" key="1">
    <source>
        <dbReference type="ARBA" id="ARBA00022450"/>
    </source>
</evidence>
<accession>A0A2K3QNG4</accession>
<keyword evidence="11" id="KW-1185">Reference proteome</keyword>
<feature type="active site" description="Proton acceptor; for dehydratase activity" evidence="7">
    <location>
        <position position="987"/>
    </location>
</feature>
<evidence type="ECO:0000313" key="10">
    <source>
        <dbReference type="EMBL" id="PNY29080.1"/>
    </source>
</evidence>
<dbReference type="PROSITE" id="PS00606">
    <property type="entry name" value="KS3_1"/>
    <property type="match status" value="1"/>
</dbReference>
<dbReference type="PROSITE" id="PS52019">
    <property type="entry name" value="PKS_MFAS_DH"/>
    <property type="match status" value="1"/>
</dbReference>
<dbReference type="InterPro" id="IPR049551">
    <property type="entry name" value="PKS_DH_C"/>
</dbReference>
<dbReference type="Pfam" id="PF00109">
    <property type="entry name" value="ketoacyl-synt"/>
    <property type="match status" value="1"/>
</dbReference>
<dbReference type="PANTHER" id="PTHR43775">
    <property type="entry name" value="FATTY ACID SYNTHASE"/>
    <property type="match status" value="1"/>
</dbReference>
<dbReference type="Pfam" id="PF08242">
    <property type="entry name" value="Methyltransf_12"/>
    <property type="match status" value="1"/>
</dbReference>
<dbReference type="InterPro" id="IPR020807">
    <property type="entry name" value="PKS_DH"/>
</dbReference>
<dbReference type="InterPro" id="IPR013217">
    <property type="entry name" value="Methyltransf_12"/>
</dbReference>
<dbReference type="Gene3D" id="3.40.50.150">
    <property type="entry name" value="Vaccinia Virus protein VP39"/>
    <property type="match status" value="1"/>
</dbReference>
<dbReference type="InterPro" id="IPR016036">
    <property type="entry name" value="Malonyl_transacylase_ACP-bd"/>
</dbReference>
<dbReference type="InterPro" id="IPR036291">
    <property type="entry name" value="NAD(P)-bd_dom_sf"/>
</dbReference>
<dbReference type="STRING" id="45235.A0A2K3QNG4"/>
<keyword evidence="6" id="KW-0511">Multifunctional enzyme</keyword>
<dbReference type="SUPFAM" id="SSF53335">
    <property type="entry name" value="S-adenosyl-L-methionine-dependent methyltransferases"/>
    <property type="match status" value="1"/>
</dbReference>
<dbReference type="InterPro" id="IPR014031">
    <property type="entry name" value="Ketoacyl_synth_C"/>
</dbReference>
<dbReference type="Pfam" id="PF08659">
    <property type="entry name" value="KR"/>
    <property type="match status" value="1"/>
</dbReference>
<dbReference type="InterPro" id="IPR029063">
    <property type="entry name" value="SAM-dependent_MTases_sf"/>
</dbReference>
<dbReference type="GO" id="GO:0016491">
    <property type="term" value="F:oxidoreductase activity"/>
    <property type="evidence" value="ECO:0007669"/>
    <property type="project" value="UniProtKB-KW"/>
</dbReference>
<evidence type="ECO:0000256" key="4">
    <source>
        <dbReference type="ARBA" id="ARBA00022679"/>
    </source>
</evidence>
<dbReference type="SUPFAM" id="SSF52151">
    <property type="entry name" value="FabD/lysophospholipase-like"/>
    <property type="match status" value="1"/>
</dbReference>
<keyword evidence="2" id="KW-0597">Phosphoprotein</keyword>
<proteinExistence type="predicted"/>
<gene>
    <name evidence="10" type="ORF">TCAP_01018</name>
</gene>
<dbReference type="InterPro" id="IPR050091">
    <property type="entry name" value="PKS_NRPS_Biosynth_Enz"/>
</dbReference>
<evidence type="ECO:0000256" key="6">
    <source>
        <dbReference type="ARBA" id="ARBA00023268"/>
    </source>
</evidence>
<dbReference type="InterPro" id="IPR016035">
    <property type="entry name" value="Acyl_Trfase/lysoPLipase"/>
</dbReference>
<evidence type="ECO:0000256" key="2">
    <source>
        <dbReference type="ARBA" id="ARBA00022553"/>
    </source>
</evidence>
<dbReference type="CDD" id="cd02440">
    <property type="entry name" value="AdoMet_MTases"/>
    <property type="match status" value="1"/>
</dbReference>
<dbReference type="CDD" id="cd00833">
    <property type="entry name" value="PKS"/>
    <property type="match status" value="1"/>
</dbReference>
<dbReference type="PANTHER" id="PTHR43775:SF48">
    <property type="entry name" value="HIGHLY REDUCING POLYKETIDE SYNTHASE SDGA"/>
    <property type="match status" value="1"/>
</dbReference>
<dbReference type="InterPro" id="IPR049900">
    <property type="entry name" value="PKS_mFAS_DH"/>
</dbReference>
<dbReference type="Pfam" id="PF02801">
    <property type="entry name" value="Ketoacyl-synt_C"/>
    <property type="match status" value="1"/>
</dbReference>
<dbReference type="SMART" id="SM00827">
    <property type="entry name" value="PKS_AT"/>
    <property type="match status" value="1"/>
</dbReference>
<dbReference type="OrthoDB" id="329835at2759"/>
<name>A0A2K3QNG4_9HYPO</name>
<keyword evidence="1" id="KW-0596">Phosphopantetheine</keyword>
<dbReference type="Proteomes" id="UP000236621">
    <property type="component" value="Unassembled WGS sequence"/>
</dbReference>
<keyword evidence="4" id="KW-0808">Transferase</keyword>
<dbReference type="InterPro" id="IPR020841">
    <property type="entry name" value="PKS_Beta-ketoAc_synthase_dom"/>
</dbReference>
<evidence type="ECO:0000259" key="8">
    <source>
        <dbReference type="PROSITE" id="PS52004"/>
    </source>
</evidence>
<dbReference type="SMART" id="SM00826">
    <property type="entry name" value="PKS_DH"/>
    <property type="match status" value="1"/>
</dbReference>
<dbReference type="SUPFAM" id="SSF55048">
    <property type="entry name" value="Probable ACP-binding domain of malonyl-CoA ACP transacylase"/>
    <property type="match status" value="1"/>
</dbReference>
<evidence type="ECO:0000256" key="7">
    <source>
        <dbReference type="PROSITE-ProRule" id="PRU01363"/>
    </source>
</evidence>
<feature type="domain" description="PKS/mFAS DH" evidence="9">
    <location>
        <begin position="955"/>
        <end position="1263"/>
    </location>
</feature>
<evidence type="ECO:0000256" key="3">
    <source>
        <dbReference type="ARBA" id="ARBA00022603"/>
    </source>
</evidence>
<dbReference type="GO" id="GO:0044550">
    <property type="term" value="P:secondary metabolite biosynthetic process"/>
    <property type="evidence" value="ECO:0007669"/>
    <property type="project" value="UniProtKB-ARBA"/>
</dbReference>
<evidence type="ECO:0000256" key="5">
    <source>
        <dbReference type="ARBA" id="ARBA00023002"/>
    </source>
</evidence>
<dbReference type="InterPro" id="IPR001227">
    <property type="entry name" value="Ac_transferase_dom_sf"/>
</dbReference>
<dbReference type="SUPFAM" id="SSF51735">
    <property type="entry name" value="NAD(P)-binding Rossmann-fold domains"/>
    <property type="match status" value="1"/>
</dbReference>
<dbReference type="Pfam" id="PF00698">
    <property type="entry name" value="Acyl_transf_1"/>
    <property type="match status" value="1"/>
</dbReference>
<dbReference type="GO" id="GO:0006633">
    <property type="term" value="P:fatty acid biosynthetic process"/>
    <property type="evidence" value="ECO:0007669"/>
    <property type="project" value="InterPro"/>
</dbReference>
<dbReference type="GO" id="GO:0008168">
    <property type="term" value="F:methyltransferase activity"/>
    <property type="evidence" value="ECO:0007669"/>
    <property type="project" value="UniProtKB-KW"/>
</dbReference>
<dbReference type="GO" id="GO:0004315">
    <property type="term" value="F:3-oxoacyl-[acyl-carrier-protein] synthase activity"/>
    <property type="evidence" value="ECO:0007669"/>
    <property type="project" value="InterPro"/>
</dbReference>
<dbReference type="Pfam" id="PF16197">
    <property type="entry name" value="KAsynt_C_assoc"/>
    <property type="match status" value="1"/>
</dbReference>
<protein>
    <submittedName>
        <fullName evidence="10">Polyketide synthase</fullName>
    </submittedName>
</protein>
<dbReference type="Gene3D" id="3.40.366.10">
    <property type="entry name" value="Malonyl-Coenzyme A Acyl Carrier Protein, domain 2"/>
    <property type="match status" value="1"/>
</dbReference>
<dbReference type="InterPro" id="IPR032821">
    <property type="entry name" value="PKS_assoc"/>
</dbReference>
<dbReference type="InterPro" id="IPR042104">
    <property type="entry name" value="PKS_dehydratase_sf"/>
</dbReference>
<dbReference type="PROSITE" id="PS52004">
    <property type="entry name" value="KS3_2"/>
    <property type="match status" value="1"/>
</dbReference>
<dbReference type="InterPro" id="IPR014030">
    <property type="entry name" value="Ketoacyl_synth_N"/>
</dbReference>
<dbReference type="InterPro" id="IPR049552">
    <property type="entry name" value="PKS_DH_N"/>
</dbReference>
<dbReference type="InterPro" id="IPR018201">
    <property type="entry name" value="Ketoacyl_synth_AS"/>
</dbReference>
<evidence type="ECO:0000259" key="9">
    <source>
        <dbReference type="PROSITE" id="PS52019"/>
    </source>
</evidence>
<feature type="domain" description="Ketosynthase family 3 (KS3)" evidence="8">
    <location>
        <begin position="4"/>
        <end position="445"/>
    </location>
</feature>
<reference evidence="10 11" key="1">
    <citation type="submission" date="2017-08" db="EMBL/GenBank/DDBJ databases">
        <title>Harnessing the power of phylogenomics to disentangle the directionality and signatures of interkingdom host jumping in the parasitic fungal genus Tolypocladium.</title>
        <authorList>
            <person name="Quandt C.A."/>
            <person name="Patterson W."/>
            <person name="Spatafora J.W."/>
        </authorList>
    </citation>
    <scope>NUCLEOTIDE SEQUENCE [LARGE SCALE GENOMIC DNA]</scope>
    <source>
        <strain evidence="10 11">CBS 113982</strain>
    </source>
</reference>
<dbReference type="InterPro" id="IPR016039">
    <property type="entry name" value="Thiolase-like"/>
</dbReference>
<dbReference type="Gene3D" id="3.40.47.10">
    <property type="match status" value="1"/>
</dbReference>
<dbReference type="InterPro" id="IPR014043">
    <property type="entry name" value="Acyl_transferase_dom"/>
</dbReference>
<feature type="region of interest" description="C-terminal hotdog fold" evidence="7">
    <location>
        <begin position="1107"/>
        <end position="1263"/>
    </location>
</feature>
<dbReference type="GO" id="GO:0004312">
    <property type="term" value="F:fatty acid synthase activity"/>
    <property type="evidence" value="ECO:0007669"/>
    <property type="project" value="TreeGrafter"/>
</dbReference>
<dbReference type="SUPFAM" id="SSF53901">
    <property type="entry name" value="Thiolase-like"/>
    <property type="match status" value="1"/>
</dbReference>
<evidence type="ECO:0000313" key="11">
    <source>
        <dbReference type="Proteomes" id="UP000236621"/>
    </source>
</evidence>
<dbReference type="GO" id="GO:0032259">
    <property type="term" value="P:methylation"/>
    <property type="evidence" value="ECO:0007669"/>
    <property type="project" value="UniProtKB-KW"/>
</dbReference>
<dbReference type="Gene3D" id="3.40.50.720">
    <property type="entry name" value="NAD(P)-binding Rossmann-like Domain"/>
    <property type="match status" value="1"/>
</dbReference>
<keyword evidence="3" id="KW-0489">Methyltransferase</keyword>